<keyword evidence="3" id="KW-1185">Reference proteome</keyword>
<dbReference type="Proteomes" id="UP001151287">
    <property type="component" value="Unassembled WGS sequence"/>
</dbReference>
<dbReference type="Pfam" id="PF24758">
    <property type="entry name" value="LRR_At5g56370"/>
    <property type="match status" value="1"/>
</dbReference>
<reference evidence="2" key="1">
    <citation type="journal article" date="2022" name="Cell">
        <title>Repeat-based holocentromeres influence genome architecture and karyotype evolution.</title>
        <authorList>
            <person name="Hofstatter P.G."/>
            <person name="Thangavel G."/>
            <person name="Lux T."/>
            <person name="Neumann P."/>
            <person name="Vondrak T."/>
            <person name="Novak P."/>
            <person name="Zhang M."/>
            <person name="Costa L."/>
            <person name="Castellani M."/>
            <person name="Scott A."/>
            <person name="Toegelov H."/>
            <person name="Fuchs J."/>
            <person name="Mata-Sucre Y."/>
            <person name="Dias Y."/>
            <person name="Vanzela A.L.L."/>
            <person name="Huettel B."/>
            <person name="Almeida C.C.S."/>
            <person name="Simkova H."/>
            <person name="Souza G."/>
            <person name="Pedrosa-Harand A."/>
            <person name="Macas J."/>
            <person name="Mayer K.F.X."/>
            <person name="Houben A."/>
            <person name="Marques A."/>
        </authorList>
    </citation>
    <scope>NUCLEOTIDE SEQUENCE</scope>
    <source>
        <strain evidence="2">RhyBre1mFocal</strain>
    </source>
</reference>
<feature type="domain" description="F-box" evidence="1">
    <location>
        <begin position="4"/>
        <end position="54"/>
    </location>
</feature>
<dbReference type="SUPFAM" id="SSF81383">
    <property type="entry name" value="F-box domain"/>
    <property type="match status" value="1"/>
</dbReference>
<dbReference type="InterPro" id="IPR001810">
    <property type="entry name" value="F-box_dom"/>
</dbReference>
<dbReference type="InterPro" id="IPR055411">
    <property type="entry name" value="LRR_FXL15/At3g58940/PEG3-like"/>
</dbReference>
<evidence type="ECO:0000259" key="1">
    <source>
        <dbReference type="PROSITE" id="PS50181"/>
    </source>
</evidence>
<dbReference type="InterPro" id="IPR032675">
    <property type="entry name" value="LRR_dom_sf"/>
</dbReference>
<gene>
    <name evidence="2" type="ORF">LUZ63_009785</name>
</gene>
<dbReference type="EMBL" id="JAMQYH010000003">
    <property type="protein sequence ID" value="KAJ1693087.1"/>
    <property type="molecule type" value="Genomic_DNA"/>
</dbReference>
<accession>A0A9Q0HNX7</accession>
<name>A0A9Q0HNX7_9POAL</name>
<dbReference type="SUPFAM" id="SSF52047">
    <property type="entry name" value="RNI-like"/>
    <property type="match status" value="1"/>
</dbReference>
<proteinExistence type="predicted"/>
<dbReference type="Gene3D" id="1.20.1280.50">
    <property type="match status" value="1"/>
</dbReference>
<dbReference type="PANTHER" id="PTHR34223">
    <property type="entry name" value="OS11G0201299 PROTEIN"/>
    <property type="match status" value="1"/>
</dbReference>
<dbReference type="InterPro" id="IPR053197">
    <property type="entry name" value="F-box_SCFL_complex_component"/>
</dbReference>
<sequence length="276" mass="31915">MSGTDRISQLPDTVLTQILSYRPTKEAVRTCLFSEQWRDVWASVPVLDFDFADFWSDDIFIRYENKIYATFFQARKKAIYVCEQSECHNNFVRFIDTVLDQRQAQPIERFRLVWQYQVKPYREIDHPVGRWVLRVLQQSPRVLSIYVQPNLINIDVPNLAFTCSSLEEMKLHIDNNTRLEVLNPVSFSLPHLRKLNLGYFKIGGNSMNDLLLGCPNLEELELYACELDLSHISCGNLKSLAIAGCCCHSAEIRVSIPSLQYLEVAVVSCQTEGFFF</sequence>
<dbReference type="InterPro" id="IPR036047">
    <property type="entry name" value="F-box-like_dom_sf"/>
</dbReference>
<dbReference type="InterPro" id="IPR053781">
    <property type="entry name" value="F-box_AtFBL13-like"/>
</dbReference>
<dbReference type="AlphaFoldDB" id="A0A9Q0HNX7"/>
<dbReference type="Gene3D" id="3.80.10.10">
    <property type="entry name" value="Ribonuclease Inhibitor"/>
    <property type="match status" value="1"/>
</dbReference>
<dbReference type="Pfam" id="PF00646">
    <property type="entry name" value="F-box"/>
    <property type="match status" value="1"/>
</dbReference>
<protein>
    <recommendedName>
        <fullName evidence="1">F-box domain-containing protein</fullName>
    </recommendedName>
</protein>
<comment type="caution">
    <text evidence="2">The sequence shown here is derived from an EMBL/GenBank/DDBJ whole genome shotgun (WGS) entry which is preliminary data.</text>
</comment>
<organism evidence="2 3">
    <name type="scientific">Rhynchospora breviuscula</name>
    <dbReference type="NCBI Taxonomy" id="2022672"/>
    <lineage>
        <taxon>Eukaryota</taxon>
        <taxon>Viridiplantae</taxon>
        <taxon>Streptophyta</taxon>
        <taxon>Embryophyta</taxon>
        <taxon>Tracheophyta</taxon>
        <taxon>Spermatophyta</taxon>
        <taxon>Magnoliopsida</taxon>
        <taxon>Liliopsida</taxon>
        <taxon>Poales</taxon>
        <taxon>Cyperaceae</taxon>
        <taxon>Cyperoideae</taxon>
        <taxon>Rhynchosporeae</taxon>
        <taxon>Rhynchospora</taxon>
    </lineage>
</organism>
<evidence type="ECO:0000313" key="3">
    <source>
        <dbReference type="Proteomes" id="UP001151287"/>
    </source>
</evidence>
<evidence type="ECO:0000313" key="2">
    <source>
        <dbReference type="EMBL" id="KAJ1693087.1"/>
    </source>
</evidence>
<dbReference type="PROSITE" id="PS50181">
    <property type="entry name" value="FBOX"/>
    <property type="match status" value="1"/>
</dbReference>
<dbReference type="CDD" id="cd22160">
    <property type="entry name" value="F-box_AtFBL13-like"/>
    <property type="match status" value="1"/>
</dbReference>
<dbReference type="OrthoDB" id="603691at2759"/>